<evidence type="ECO:0000313" key="1">
    <source>
        <dbReference type="EMBL" id="JAH92820.1"/>
    </source>
</evidence>
<reference evidence="1" key="2">
    <citation type="journal article" date="2015" name="Fish Shellfish Immunol.">
        <title>Early steps in the European eel (Anguilla anguilla)-Vibrio vulnificus interaction in the gills: Role of the RtxA13 toxin.</title>
        <authorList>
            <person name="Callol A."/>
            <person name="Pajuelo D."/>
            <person name="Ebbesson L."/>
            <person name="Teles M."/>
            <person name="MacKenzie S."/>
            <person name="Amaro C."/>
        </authorList>
    </citation>
    <scope>NUCLEOTIDE SEQUENCE</scope>
</reference>
<reference evidence="1" key="1">
    <citation type="submission" date="2014-11" db="EMBL/GenBank/DDBJ databases">
        <authorList>
            <person name="Amaro Gonzalez C."/>
        </authorList>
    </citation>
    <scope>NUCLEOTIDE SEQUENCE</scope>
</reference>
<organism evidence="1">
    <name type="scientific">Anguilla anguilla</name>
    <name type="common">European freshwater eel</name>
    <name type="synonym">Muraena anguilla</name>
    <dbReference type="NCBI Taxonomy" id="7936"/>
    <lineage>
        <taxon>Eukaryota</taxon>
        <taxon>Metazoa</taxon>
        <taxon>Chordata</taxon>
        <taxon>Craniata</taxon>
        <taxon>Vertebrata</taxon>
        <taxon>Euteleostomi</taxon>
        <taxon>Actinopterygii</taxon>
        <taxon>Neopterygii</taxon>
        <taxon>Teleostei</taxon>
        <taxon>Anguilliformes</taxon>
        <taxon>Anguillidae</taxon>
        <taxon>Anguilla</taxon>
    </lineage>
</organism>
<dbReference type="AlphaFoldDB" id="A0A0E9WTG3"/>
<accession>A0A0E9WTG3</accession>
<sequence>MPLDYQKLAQVRLCGGSCGRLHGMRRIWVTSPHWLTPKWWRCSSASGVKQLPENPRPQGTGSAPNHTTVKDFFFF</sequence>
<protein>
    <submittedName>
        <fullName evidence="1">Uncharacterized protein</fullName>
    </submittedName>
</protein>
<proteinExistence type="predicted"/>
<dbReference type="EMBL" id="GBXM01015757">
    <property type="protein sequence ID" value="JAH92820.1"/>
    <property type="molecule type" value="Transcribed_RNA"/>
</dbReference>
<name>A0A0E9WTG3_ANGAN</name>